<accession>A0ABX7L491</accession>
<sequence>MSYANFNALLKKINLKPKGVKEIVLEISDGALDGKIDLLSEMIDTKIEVAVDSQIVRYNVDVNAMTNKPIRTFRVDDKGVVQEVKPEGEQLAMDLGLPAEKVEIKQQPAEIDLSVIEQFIQSGLAPTFEDLNYDFVSFSKRLAGGETYMKLASELGISSGKIVEKIDEYRKRVAPSAAAWHEWMQRQGVAPSAAAEQATASEDGSAGDAGDTESQHESGESGHSDNADGFTPDWEAEGSQPAGDSAGGDGQREADPEAGEEDVDKEQLDEFILTDRPIFAEVEFDGQPVPFPDLLEKRLRENKTWREIAIENGMRSGQLSSRYNTYRKLAAKKMKGGGGAA</sequence>
<dbReference type="RefSeq" id="WP_206100379.1">
    <property type="nucleotide sequence ID" value="NZ_CP070969.1"/>
</dbReference>
<evidence type="ECO:0000313" key="3">
    <source>
        <dbReference type="Proteomes" id="UP000663452"/>
    </source>
</evidence>
<evidence type="ECO:0000256" key="1">
    <source>
        <dbReference type="SAM" id="MobiDB-lite"/>
    </source>
</evidence>
<feature type="compositionally biased region" description="Basic and acidic residues" evidence="1">
    <location>
        <begin position="213"/>
        <end position="226"/>
    </location>
</feature>
<dbReference type="Proteomes" id="UP000663452">
    <property type="component" value="Chromosome"/>
</dbReference>
<evidence type="ECO:0008006" key="4">
    <source>
        <dbReference type="Google" id="ProtNLM"/>
    </source>
</evidence>
<proteinExistence type="predicted"/>
<keyword evidence="3" id="KW-1185">Reference proteome</keyword>
<name>A0ABX7L491_9BACL</name>
<organism evidence="2 3">
    <name type="scientific">Paenibacillus tianjinensis</name>
    <dbReference type="NCBI Taxonomy" id="2810347"/>
    <lineage>
        <taxon>Bacteria</taxon>
        <taxon>Bacillati</taxon>
        <taxon>Bacillota</taxon>
        <taxon>Bacilli</taxon>
        <taxon>Bacillales</taxon>
        <taxon>Paenibacillaceae</taxon>
        <taxon>Paenibacillus</taxon>
    </lineage>
</organism>
<reference evidence="2 3" key="1">
    <citation type="submission" date="2021-02" db="EMBL/GenBank/DDBJ databases">
        <title>Paenibacillus tianjinensis sp. nov.</title>
        <authorList>
            <person name="Liu H."/>
        </authorList>
    </citation>
    <scope>NUCLEOTIDE SEQUENCE [LARGE SCALE GENOMIC DNA]</scope>
    <source>
        <strain evidence="2 3">TB2019</strain>
    </source>
</reference>
<gene>
    <name evidence="2" type="ORF">JRJ22_15350</name>
</gene>
<evidence type="ECO:0000313" key="2">
    <source>
        <dbReference type="EMBL" id="QSF42690.1"/>
    </source>
</evidence>
<dbReference type="EMBL" id="CP070969">
    <property type="protein sequence ID" value="QSF42690.1"/>
    <property type="molecule type" value="Genomic_DNA"/>
</dbReference>
<feature type="region of interest" description="Disordered" evidence="1">
    <location>
        <begin position="185"/>
        <end position="266"/>
    </location>
</feature>
<feature type="compositionally biased region" description="Low complexity" evidence="1">
    <location>
        <begin position="190"/>
        <end position="202"/>
    </location>
</feature>
<feature type="compositionally biased region" description="Acidic residues" evidence="1">
    <location>
        <begin position="256"/>
        <end position="266"/>
    </location>
</feature>
<protein>
    <recommendedName>
        <fullName evidence="4">2-methylcitrate dehydratase</fullName>
    </recommendedName>
</protein>